<dbReference type="EMBL" id="SDRB02012419">
    <property type="protein sequence ID" value="THF97801.1"/>
    <property type="molecule type" value="Genomic_DNA"/>
</dbReference>
<dbReference type="Proteomes" id="UP000306102">
    <property type="component" value="Unassembled WGS sequence"/>
</dbReference>
<proteinExistence type="predicted"/>
<dbReference type="InterPro" id="IPR018247">
    <property type="entry name" value="EF_Hand_1_Ca_BS"/>
</dbReference>
<evidence type="ECO:0000256" key="1">
    <source>
        <dbReference type="ARBA" id="ARBA00022723"/>
    </source>
</evidence>
<evidence type="ECO:0000256" key="2">
    <source>
        <dbReference type="ARBA" id="ARBA00022737"/>
    </source>
</evidence>
<protein>
    <recommendedName>
        <fullName evidence="5">EF-hand domain-containing protein</fullName>
    </recommendedName>
</protein>
<dbReference type="InterPro" id="IPR002048">
    <property type="entry name" value="EF_hand_dom"/>
</dbReference>
<dbReference type="PROSITE" id="PS50222">
    <property type="entry name" value="EF_HAND_2"/>
    <property type="match status" value="2"/>
</dbReference>
<keyword evidence="2" id="KW-0677">Repeat</keyword>
<dbReference type="CDD" id="cd00051">
    <property type="entry name" value="EFh"/>
    <property type="match status" value="1"/>
</dbReference>
<keyword evidence="4" id="KW-0472">Membrane</keyword>
<dbReference type="InterPro" id="IPR011992">
    <property type="entry name" value="EF-hand-dom_pair"/>
</dbReference>
<name>A0A4S4D5Y9_CAMSN</name>
<dbReference type="Pfam" id="PF13499">
    <property type="entry name" value="EF-hand_7"/>
    <property type="match status" value="1"/>
</dbReference>
<feature type="transmembrane region" description="Helical" evidence="4">
    <location>
        <begin position="15"/>
        <end position="33"/>
    </location>
</feature>
<feature type="domain" description="EF-hand" evidence="5">
    <location>
        <begin position="122"/>
        <end position="157"/>
    </location>
</feature>
<dbReference type="Gene3D" id="1.10.238.10">
    <property type="entry name" value="EF-hand"/>
    <property type="match status" value="1"/>
</dbReference>
<evidence type="ECO:0000313" key="6">
    <source>
        <dbReference type="EMBL" id="THF97801.1"/>
    </source>
</evidence>
<keyword evidence="4" id="KW-1133">Transmembrane helix</keyword>
<sequence length="193" mass="21587">MVAISPLLENTPTATSFPFVGVISLCLVLHWLVTTLNHFYSLLIHSLITIVKSFRAEEKKNTIVSGVTTPSEPCSDVDDDKLFRSEVEVVMGKLGFSYDPKGGEIEERVGLEEIEALLGEEMRLEDVEEAFDVFDENSDGFIDSNELKKVLCVLGFQEVSEMECEKMIRAFDDNGDGRIDFGEFKKLLESTSC</sequence>
<keyword evidence="1" id="KW-0479">Metal-binding</keyword>
<reference evidence="6 7" key="1">
    <citation type="journal article" date="2018" name="Proc. Natl. Acad. Sci. U.S.A.">
        <title>Draft genome sequence of Camellia sinensis var. sinensis provides insights into the evolution of the tea genome and tea quality.</title>
        <authorList>
            <person name="Wei C."/>
            <person name="Yang H."/>
            <person name="Wang S."/>
            <person name="Zhao J."/>
            <person name="Liu C."/>
            <person name="Gao L."/>
            <person name="Xia E."/>
            <person name="Lu Y."/>
            <person name="Tai Y."/>
            <person name="She G."/>
            <person name="Sun J."/>
            <person name="Cao H."/>
            <person name="Tong W."/>
            <person name="Gao Q."/>
            <person name="Li Y."/>
            <person name="Deng W."/>
            <person name="Jiang X."/>
            <person name="Wang W."/>
            <person name="Chen Q."/>
            <person name="Zhang S."/>
            <person name="Li H."/>
            <person name="Wu J."/>
            <person name="Wang P."/>
            <person name="Li P."/>
            <person name="Shi C."/>
            <person name="Zheng F."/>
            <person name="Jian J."/>
            <person name="Huang B."/>
            <person name="Shan D."/>
            <person name="Shi M."/>
            <person name="Fang C."/>
            <person name="Yue Y."/>
            <person name="Li F."/>
            <person name="Li D."/>
            <person name="Wei S."/>
            <person name="Han B."/>
            <person name="Jiang C."/>
            <person name="Yin Y."/>
            <person name="Xia T."/>
            <person name="Zhang Z."/>
            <person name="Bennetzen J.L."/>
            <person name="Zhao S."/>
            <person name="Wan X."/>
        </authorList>
    </citation>
    <scope>NUCLEOTIDE SEQUENCE [LARGE SCALE GENOMIC DNA]</scope>
    <source>
        <strain evidence="7">cv. Shuchazao</strain>
        <tissue evidence="6">Leaf</tissue>
    </source>
</reference>
<accession>A0A4S4D5Y9</accession>
<evidence type="ECO:0000313" key="7">
    <source>
        <dbReference type="Proteomes" id="UP000306102"/>
    </source>
</evidence>
<dbReference type="PROSITE" id="PS00018">
    <property type="entry name" value="EF_HAND_1"/>
    <property type="match status" value="2"/>
</dbReference>
<feature type="domain" description="EF-hand" evidence="5">
    <location>
        <begin position="159"/>
        <end position="193"/>
    </location>
</feature>
<gene>
    <name evidence="6" type="ORF">TEA_007345</name>
</gene>
<dbReference type="FunFam" id="1.10.238.10:FF:000003">
    <property type="entry name" value="Calmodulin A"/>
    <property type="match status" value="1"/>
</dbReference>
<keyword evidence="3" id="KW-0106">Calcium</keyword>
<evidence type="ECO:0000256" key="4">
    <source>
        <dbReference type="SAM" id="Phobius"/>
    </source>
</evidence>
<organism evidence="6 7">
    <name type="scientific">Camellia sinensis var. sinensis</name>
    <name type="common">China tea</name>
    <dbReference type="NCBI Taxonomy" id="542762"/>
    <lineage>
        <taxon>Eukaryota</taxon>
        <taxon>Viridiplantae</taxon>
        <taxon>Streptophyta</taxon>
        <taxon>Embryophyta</taxon>
        <taxon>Tracheophyta</taxon>
        <taxon>Spermatophyta</taxon>
        <taxon>Magnoliopsida</taxon>
        <taxon>eudicotyledons</taxon>
        <taxon>Gunneridae</taxon>
        <taxon>Pentapetalae</taxon>
        <taxon>asterids</taxon>
        <taxon>Ericales</taxon>
        <taxon>Theaceae</taxon>
        <taxon>Camellia</taxon>
    </lineage>
</organism>
<dbReference type="InterPro" id="IPR039647">
    <property type="entry name" value="EF_hand_pair_protein_CML-like"/>
</dbReference>
<evidence type="ECO:0000259" key="5">
    <source>
        <dbReference type="PROSITE" id="PS50222"/>
    </source>
</evidence>
<dbReference type="AlphaFoldDB" id="A0A4S4D5Y9"/>
<dbReference type="SUPFAM" id="SSF47473">
    <property type="entry name" value="EF-hand"/>
    <property type="match status" value="1"/>
</dbReference>
<keyword evidence="4" id="KW-0812">Transmembrane</keyword>
<evidence type="ECO:0000256" key="3">
    <source>
        <dbReference type="ARBA" id="ARBA00022837"/>
    </source>
</evidence>
<dbReference type="STRING" id="542762.A0A4S4D5Y9"/>
<dbReference type="SMART" id="SM00054">
    <property type="entry name" value="EFh"/>
    <property type="match status" value="2"/>
</dbReference>
<dbReference type="PANTHER" id="PTHR10891">
    <property type="entry name" value="EF-HAND CALCIUM-BINDING DOMAIN CONTAINING PROTEIN"/>
    <property type="match status" value="1"/>
</dbReference>
<dbReference type="GO" id="GO:0005509">
    <property type="term" value="F:calcium ion binding"/>
    <property type="evidence" value="ECO:0007669"/>
    <property type="project" value="InterPro"/>
</dbReference>
<keyword evidence="7" id="KW-1185">Reference proteome</keyword>
<comment type="caution">
    <text evidence="6">The sequence shown here is derived from an EMBL/GenBank/DDBJ whole genome shotgun (WGS) entry which is preliminary data.</text>
</comment>